<evidence type="ECO:0000313" key="4">
    <source>
        <dbReference type="EMBL" id="CAD9373903.1"/>
    </source>
</evidence>
<dbReference type="InterPro" id="IPR043502">
    <property type="entry name" value="DNA/RNA_pol_sf"/>
</dbReference>
<dbReference type="SUPFAM" id="SSF53098">
    <property type="entry name" value="Ribonuclease H-like"/>
    <property type="match status" value="1"/>
</dbReference>
<dbReference type="GO" id="GO:0003887">
    <property type="term" value="F:DNA-directed DNA polymerase activity"/>
    <property type="evidence" value="ECO:0007669"/>
    <property type="project" value="InterPro"/>
</dbReference>
<dbReference type="PANTHER" id="PTHR10133:SF27">
    <property type="entry name" value="DNA POLYMERASE NU"/>
    <property type="match status" value="1"/>
</dbReference>
<dbReference type="PRINTS" id="PR00868">
    <property type="entry name" value="DNAPOLI"/>
</dbReference>
<dbReference type="InterPro" id="IPR012337">
    <property type="entry name" value="RNaseH-like_sf"/>
</dbReference>
<dbReference type="Gene3D" id="1.20.1060.10">
    <property type="entry name" value="Taq DNA Polymerase, Chain T, domain 4"/>
    <property type="match status" value="1"/>
</dbReference>
<dbReference type="SUPFAM" id="SSF56672">
    <property type="entry name" value="DNA/RNA polymerases"/>
    <property type="match status" value="1"/>
</dbReference>
<accession>A0A7S2APV3</accession>
<feature type="compositionally biased region" description="Low complexity" evidence="2">
    <location>
        <begin position="510"/>
        <end position="519"/>
    </location>
</feature>
<feature type="region of interest" description="Disordered" evidence="2">
    <location>
        <begin position="505"/>
        <end position="539"/>
    </location>
</feature>
<dbReference type="EMBL" id="HBGQ01011443">
    <property type="protein sequence ID" value="CAD9373903.1"/>
    <property type="molecule type" value="Transcribed_RNA"/>
</dbReference>
<evidence type="ECO:0000259" key="3">
    <source>
        <dbReference type="SMART" id="SM00482"/>
    </source>
</evidence>
<dbReference type="InterPro" id="IPR002298">
    <property type="entry name" value="DNA_polymerase_A"/>
</dbReference>
<dbReference type="InterPro" id="IPR001098">
    <property type="entry name" value="DNA-dir_DNA_pol_A_palm_dom"/>
</dbReference>
<sequence length="639" mass="70704">MFDNAGIVLKGFAGDTMHMARLEHSDRDAYSLTALGAELVGIDWGKQSLSDLMKAEKVRRVEELHLSTSEATREAWVEYSTFDTVATWKLHERLSQLLSERPWQPPDEKKPIGTMLDFYQKCWCPFGDVLASMEGRGVPLDVDVIIEQRGLAEQDLVAHTKAFKDWVKSEYSRRYAGSEELDKLLEDAYNINLTSPVQLRHLLFGQGVQIMASNNMMVGGLGLPIELVKTRTPKGEISLGAADLEALVGPDPDNGKFGTARKHLGEEGCKGLAHKCAFSKVSKALSSFLSKLPERVARTSGRVHSSFNLFTGTGRLSSSNPNLQQLPALDKDAYKVRSAIAPRGSRRLIVADYGQLDIRVLAHITKCKSMIEALRSGVDFHSNTALNMYAHVREAVKQGTVALEKPAKGEPSVPLVKDVFATERRHAKAVNFGIAYGLTAHGLAIQLDCSKGEAERMIDKWYAACPEVKEWQGRSVKEAQKRDTPYVVSLRGRLRMIPDLKYYEGEGNQTRSTGSSGYGRSRRTPTWKDAAQSTGWQDRKRGLGAQRQAINAPVQGGSADVVVEAMLKADGSEELRKLGYEMILQVHDELVFEGPEENAEEALSVVREIMENPFIDGFKMEVPLPVDAQITKTWADAKG</sequence>
<evidence type="ECO:0000256" key="1">
    <source>
        <dbReference type="ARBA" id="ARBA00022705"/>
    </source>
</evidence>
<protein>
    <recommendedName>
        <fullName evidence="3">DNA-directed DNA polymerase family A palm domain-containing protein</fullName>
    </recommendedName>
</protein>
<dbReference type="GO" id="GO:0006261">
    <property type="term" value="P:DNA-templated DNA replication"/>
    <property type="evidence" value="ECO:0007669"/>
    <property type="project" value="InterPro"/>
</dbReference>
<dbReference type="InterPro" id="IPR036397">
    <property type="entry name" value="RNaseH_sf"/>
</dbReference>
<dbReference type="Gene3D" id="1.10.150.20">
    <property type="entry name" value="5' to 3' exonuclease, C-terminal subdomain"/>
    <property type="match status" value="1"/>
</dbReference>
<dbReference type="GO" id="GO:0006302">
    <property type="term" value="P:double-strand break repair"/>
    <property type="evidence" value="ECO:0007669"/>
    <property type="project" value="TreeGrafter"/>
</dbReference>
<reference evidence="4" key="1">
    <citation type="submission" date="2021-01" db="EMBL/GenBank/DDBJ databases">
        <authorList>
            <person name="Corre E."/>
            <person name="Pelletier E."/>
            <person name="Niang G."/>
            <person name="Scheremetjew M."/>
            <person name="Finn R."/>
            <person name="Kale V."/>
            <person name="Holt S."/>
            <person name="Cochrane G."/>
            <person name="Meng A."/>
            <person name="Brown T."/>
            <person name="Cohen L."/>
        </authorList>
    </citation>
    <scope>NUCLEOTIDE SEQUENCE</scope>
    <source>
        <strain evidence="4">CCMP2222</strain>
    </source>
</reference>
<dbReference type="GO" id="GO:0003677">
    <property type="term" value="F:DNA binding"/>
    <property type="evidence" value="ECO:0007669"/>
    <property type="project" value="InterPro"/>
</dbReference>
<feature type="domain" description="DNA-directed DNA polymerase family A palm" evidence="3">
    <location>
        <begin position="335"/>
        <end position="598"/>
    </location>
</feature>
<dbReference type="AlphaFoldDB" id="A0A7S2APV3"/>
<dbReference type="Gene3D" id="3.30.420.10">
    <property type="entry name" value="Ribonuclease H-like superfamily/Ribonuclease H"/>
    <property type="match status" value="1"/>
</dbReference>
<dbReference type="SMART" id="SM00482">
    <property type="entry name" value="POLAc"/>
    <property type="match status" value="1"/>
</dbReference>
<dbReference type="Gene3D" id="3.30.70.370">
    <property type="match status" value="1"/>
</dbReference>
<dbReference type="Pfam" id="PF00476">
    <property type="entry name" value="DNA_pol_A"/>
    <property type="match status" value="2"/>
</dbReference>
<gene>
    <name evidence="4" type="ORF">AAND1436_LOCUS5597</name>
</gene>
<name>A0A7S2APV3_9DINO</name>
<keyword evidence="1" id="KW-0235">DNA replication</keyword>
<proteinExistence type="predicted"/>
<dbReference type="PANTHER" id="PTHR10133">
    <property type="entry name" value="DNA POLYMERASE I"/>
    <property type="match status" value="1"/>
</dbReference>
<organism evidence="4">
    <name type="scientific">Alexandrium andersonii</name>
    <dbReference type="NCBI Taxonomy" id="327968"/>
    <lineage>
        <taxon>Eukaryota</taxon>
        <taxon>Sar</taxon>
        <taxon>Alveolata</taxon>
        <taxon>Dinophyceae</taxon>
        <taxon>Gonyaulacales</taxon>
        <taxon>Pyrocystaceae</taxon>
        <taxon>Alexandrium</taxon>
    </lineage>
</organism>
<evidence type="ECO:0000256" key="2">
    <source>
        <dbReference type="SAM" id="MobiDB-lite"/>
    </source>
</evidence>